<dbReference type="STRING" id="1798392.A3A79_03440"/>
<gene>
    <name evidence="1" type="ORF">A3A79_03440</name>
</gene>
<protein>
    <submittedName>
        <fullName evidence="1">Uncharacterized protein</fullName>
    </submittedName>
</protein>
<dbReference type="EMBL" id="MFJV01000001">
    <property type="protein sequence ID" value="OGG24216.1"/>
    <property type="molecule type" value="Genomic_DNA"/>
</dbReference>
<dbReference type="AlphaFoldDB" id="A0A1F6AHY7"/>
<sequence length="65" mass="7246">MTIHESGDPKAKTANIGKEATLTNYDFLAIYQRLQTGVEFDELITLPFATVSHTEKMPLPIVILL</sequence>
<name>A0A1F6AHY7_9BACT</name>
<organism evidence="1 2">
    <name type="scientific">Candidatus Gottesmanbacteria bacterium RIFCSPLOWO2_01_FULL_43_11b</name>
    <dbReference type="NCBI Taxonomy" id="1798392"/>
    <lineage>
        <taxon>Bacteria</taxon>
        <taxon>Candidatus Gottesmaniibacteriota</taxon>
    </lineage>
</organism>
<reference evidence="1 2" key="1">
    <citation type="journal article" date="2016" name="Nat. Commun.">
        <title>Thousands of microbial genomes shed light on interconnected biogeochemical processes in an aquifer system.</title>
        <authorList>
            <person name="Anantharaman K."/>
            <person name="Brown C.T."/>
            <person name="Hug L.A."/>
            <person name="Sharon I."/>
            <person name="Castelle C.J."/>
            <person name="Probst A.J."/>
            <person name="Thomas B.C."/>
            <person name="Singh A."/>
            <person name="Wilkins M.J."/>
            <person name="Karaoz U."/>
            <person name="Brodie E.L."/>
            <person name="Williams K.H."/>
            <person name="Hubbard S.S."/>
            <person name="Banfield J.F."/>
        </authorList>
    </citation>
    <scope>NUCLEOTIDE SEQUENCE [LARGE SCALE GENOMIC DNA]</scope>
</reference>
<proteinExistence type="predicted"/>
<comment type="caution">
    <text evidence="1">The sequence shown here is derived from an EMBL/GenBank/DDBJ whole genome shotgun (WGS) entry which is preliminary data.</text>
</comment>
<evidence type="ECO:0000313" key="1">
    <source>
        <dbReference type="EMBL" id="OGG24216.1"/>
    </source>
</evidence>
<dbReference type="Proteomes" id="UP000178759">
    <property type="component" value="Unassembled WGS sequence"/>
</dbReference>
<evidence type="ECO:0000313" key="2">
    <source>
        <dbReference type="Proteomes" id="UP000178759"/>
    </source>
</evidence>
<accession>A0A1F6AHY7</accession>